<dbReference type="EMBL" id="JACMSC010000006">
    <property type="protein sequence ID" value="KAG6517576.1"/>
    <property type="molecule type" value="Genomic_DNA"/>
</dbReference>
<name>A0A8J5L877_ZINOF</name>
<feature type="region of interest" description="Disordered" evidence="1">
    <location>
        <begin position="40"/>
        <end position="98"/>
    </location>
</feature>
<dbReference type="AlphaFoldDB" id="A0A8J5L877"/>
<feature type="compositionally biased region" description="Low complexity" evidence="1">
    <location>
        <begin position="71"/>
        <end position="88"/>
    </location>
</feature>
<keyword evidence="3" id="KW-1185">Reference proteome</keyword>
<reference evidence="2 3" key="1">
    <citation type="submission" date="2020-08" db="EMBL/GenBank/DDBJ databases">
        <title>Plant Genome Project.</title>
        <authorList>
            <person name="Zhang R.-G."/>
        </authorList>
    </citation>
    <scope>NUCLEOTIDE SEQUENCE [LARGE SCALE GENOMIC DNA]</scope>
    <source>
        <tissue evidence="2">Rhizome</tissue>
    </source>
</reference>
<sequence>MATARKPFILLQQLIKTYPIFDPSTSALVLRHLVDYQRLIPRSSPGRPLPPPHAPPHPSSRHLQPPPPRASSLMLTSSTPPPHSSTKLGPRCLTMNTV</sequence>
<feature type="compositionally biased region" description="Pro residues" evidence="1">
    <location>
        <begin position="47"/>
        <end position="69"/>
    </location>
</feature>
<accession>A0A8J5L877</accession>
<evidence type="ECO:0000313" key="3">
    <source>
        <dbReference type="Proteomes" id="UP000734854"/>
    </source>
</evidence>
<organism evidence="2 3">
    <name type="scientific">Zingiber officinale</name>
    <name type="common">Ginger</name>
    <name type="synonym">Amomum zingiber</name>
    <dbReference type="NCBI Taxonomy" id="94328"/>
    <lineage>
        <taxon>Eukaryota</taxon>
        <taxon>Viridiplantae</taxon>
        <taxon>Streptophyta</taxon>
        <taxon>Embryophyta</taxon>
        <taxon>Tracheophyta</taxon>
        <taxon>Spermatophyta</taxon>
        <taxon>Magnoliopsida</taxon>
        <taxon>Liliopsida</taxon>
        <taxon>Zingiberales</taxon>
        <taxon>Zingiberaceae</taxon>
        <taxon>Zingiber</taxon>
    </lineage>
</organism>
<evidence type="ECO:0000256" key="1">
    <source>
        <dbReference type="SAM" id="MobiDB-lite"/>
    </source>
</evidence>
<protein>
    <submittedName>
        <fullName evidence="2">Uncharacterized protein</fullName>
    </submittedName>
</protein>
<proteinExistence type="predicted"/>
<comment type="caution">
    <text evidence="2">The sequence shown here is derived from an EMBL/GenBank/DDBJ whole genome shotgun (WGS) entry which is preliminary data.</text>
</comment>
<evidence type="ECO:0000313" key="2">
    <source>
        <dbReference type="EMBL" id="KAG6517576.1"/>
    </source>
</evidence>
<gene>
    <name evidence="2" type="ORF">ZIOFF_020972</name>
</gene>
<dbReference type="Proteomes" id="UP000734854">
    <property type="component" value="Unassembled WGS sequence"/>
</dbReference>